<evidence type="ECO:0000313" key="4">
    <source>
        <dbReference type="Proteomes" id="UP000271291"/>
    </source>
</evidence>
<feature type="region of interest" description="Disordered" evidence="1">
    <location>
        <begin position="67"/>
        <end position="110"/>
    </location>
</feature>
<keyword evidence="5" id="KW-1185">Reference proteome</keyword>
<feature type="compositionally biased region" description="Pro residues" evidence="1">
    <location>
        <begin position="76"/>
        <end position="85"/>
    </location>
</feature>
<reference evidence="2 4" key="2">
    <citation type="submission" date="2018-12" db="EMBL/GenBank/DDBJ databases">
        <title>Streptomyces griseoviridis F1-27 complete genome.</title>
        <authorList>
            <person name="Mariita R.M."/>
            <person name="Sello J.K."/>
        </authorList>
    </citation>
    <scope>NUCLEOTIDE SEQUENCE [LARGE SCALE GENOMIC DNA]</scope>
    <source>
        <strain evidence="2 4">F1-27</strain>
    </source>
</reference>
<name>A0A3Q9KTB0_STRGD</name>
<dbReference type="RefSeq" id="WP_127179509.1">
    <property type="nucleotide sequence ID" value="NZ_CP029078.1"/>
</dbReference>
<sequence>MDDEPLKEWAERRDSKIGRLRALPIVSGDGPKASHLHPDAPRAIERWNGHAWEPYGFVANLAEAKALLHPETNEPTPTPTGPVPKPLGSGTGKHRKTQPPTSDGGGPAQR</sequence>
<dbReference type="Proteomes" id="UP000501753">
    <property type="component" value="Chromosome"/>
</dbReference>
<proteinExistence type="predicted"/>
<dbReference type="Pfam" id="PF19565">
    <property type="entry name" value="DUF6087"/>
    <property type="match status" value="1"/>
</dbReference>
<evidence type="ECO:0000313" key="2">
    <source>
        <dbReference type="EMBL" id="AZS86699.1"/>
    </source>
</evidence>
<dbReference type="OrthoDB" id="4249759at2"/>
<gene>
    <name evidence="3" type="ORF">DDJ31_16870</name>
    <name evidence="2" type="ORF">ELQ87_22395</name>
</gene>
<dbReference type="Proteomes" id="UP000271291">
    <property type="component" value="Chromosome"/>
</dbReference>
<reference evidence="3 5" key="1">
    <citation type="submission" date="2018-04" db="EMBL/GenBank/DDBJ databases">
        <title>Complete genome sequences of Streptomyces griseoviridis K61 and characterization of antagonistic properties of biological control agents.</title>
        <authorList>
            <person name="Mariita R.M."/>
            <person name="Sello J.K."/>
        </authorList>
    </citation>
    <scope>NUCLEOTIDE SEQUENCE [LARGE SCALE GENOMIC DNA]</scope>
    <source>
        <strain evidence="3 5">K61</strain>
    </source>
</reference>
<evidence type="ECO:0000256" key="1">
    <source>
        <dbReference type="SAM" id="MobiDB-lite"/>
    </source>
</evidence>
<dbReference type="EMBL" id="CP034687">
    <property type="protein sequence ID" value="AZS86699.1"/>
    <property type="molecule type" value="Genomic_DNA"/>
</dbReference>
<dbReference type="InterPro" id="IPR045733">
    <property type="entry name" value="DUF6087"/>
</dbReference>
<dbReference type="AlphaFoldDB" id="A0A3Q9KTB0"/>
<dbReference type="EMBL" id="CP029078">
    <property type="protein sequence ID" value="QCN86439.1"/>
    <property type="molecule type" value="Genomic_DNA"/>
</dbReference>
<dbReference type="KEGG" id="sgd:ELQ87_22395"/>
<evidence type="ECO:0000313" key="5">
    <source>
        <dbReference type="Proteomes" id="UP000501753"/>
    </source>
</evidence>
<evidence type="ECO:0000313" key="3">
    <source>
        <dbReference type="EMBL" id="QCN86439.1"/>
    </source>
</evidence>
<protein>
    <submittedName>
        <fullName evidence="2">Uncharacterized protein</fullName>
    </submittedName>
</protein>
<organism evidence="2 4">
    <name type="scientific">Streptomyces griseoviridis</name>
    <dbReference type="NCBI Taxonomy" id="45398"/>
    <lineage>
        <taxon>Bacteria</taxon>
        <taxon>Bacillati</taxon>
        <taxon>Actinomycetota</taxon>
        <taxon>Actinomycetes</taxon>
        <taxon>Kitasatosporales</taxon>
        <taxon>Streptomycetaceae</taxon>
        <taxon>Streptomyces</taxon>
    </lineage>
</organism>
<accession>A0A3Q9KTB0</accession>